<feature type="compositionally biased region" description="Low complexity" evidence="1">
    <location>
        <begin position="10"/>
        <end position="27"/>
    </location>
</feature>
<protein>
    <submittedName>
        <fullName evidence="2">Uncharacterized protein</fullName>
    </submittedName>
</protein>
<gene>
    <name evidence="2" type="ORF">PCOR1329_LOCUS12913</name>
</gene>
<feature type="compositionally biased region" description="Basic and acidic residues" evidence="1">
    <location>
        <begin position="361"/>
        <end position="402"/>
    </location>
</feature>
<organism evidence="2 3">
    <name type="scientific">Prorocentrum cordatum</name>
    <dbReference type="NCBI Taxonomy" id="2364126"/>
    <lineage>
        <taxon>Eukaryota</taxon>
        <taxon>Sar</taxon>
        <taxon>Alveolata</taxon>
        <taxon>Dinophyceae</taxon>
        <taxon>Prorocentrales</taxon>
        <taxon>Prorocentraceae</taxon>
        <taxon>Prorocentrum</taxon>
    </lineage>
</organism>
<comment type="caution">
    <text evidence="2">The sequence shown here is derived from an EMBL/GenBank/DDBJ whole genome shotgun (WGS) entry which is preliminary data.</text>
</comment>
<dbReference type="Proteomes" id="UP001189429">
    <property type="component" value="Unassembled WGS sequence"/>
</dbReference>
<feature type="compositionally biased region" description="Basic and acidic residues" evidence="1">
    <location>
        <begin position="228"/>
        <end position="241"/>
    </location>
</feature>
<reference evidence="2" key="1">
    <citation type="submission" date="2023-10" db="EMBL/GenBank/DDBJ databases">
        <authorList>
            <person name="Chen Y."/>
            <person name="Shah S."/>
            <person name="Dougan E. K."/>
            <person name="Thang M."/>
            <person name="Chan C."/>
        </authorList>
    </citation>
    <scope>NUCLEOTIDE SEQUENCE [LARGE SCALE GENOMIC DNA]</scope>
</reference>
<evidence type="ECO:0000313" key="2">
    <source>
        <dbReference type="EMBL" id="CAK0806814.1"/>
    </source>
</evidence>
<evidence type="ECO:0000256" key="1">
    <source>
        <dbReference type="SAM" id="MobiDB-lite"/>
    </source>
</evidence>
<sequence>MAPLCPMKVAAPRRAAGAAKKQKQATPKQPPTDEHESDASTAVTSVPQADAPQTKYRRIDEFMTPVRRIGGIGGSTVDVSSAASEAAPSIAADVHTVLSEALADVPMQPAPALSTTNGQSNILEARDDQAPAASMKDVIVQGVEAGRADEFLESEVGAQLTEENMAKFDRVMGHMLNHEARAECLIESAKRAHAESKLASKDEKLLTSLQEVIQTGAFNTRSSYGNRQEGEGADKKDRNGQQEYRMKWALDTVGALVKKKTHTTTLKESTKAEYKYMTFGKMVEEFGGWKCQAARKGASTAALKCLAMGHPFVKKHSQSDMTIFAIVEESWKETFEQSWSELVQSVSSHAAVGDLPTGTPEEPKGPQTDQKHPRLPKDPKGPKDAIKNPPKEPPIDDADTKQKKKEIEKLFKEAGKVKHDFVSVTHTAIDILSQINDETADWKFARGDKQDMLKEKIDDLKASLSPVGREFVLEKDQKKFKANHTTARLVVEMQSFKDLQSKVAELQSIVERLGEAKKALKF</sequence>
<accession>A0ABN9QP75</accession>
<proteinExistence type="predicted"/>
<dbReference type="EMBL" id="CAUYUJ010003786">
    <property type="protein sequence ID" value="CAK0806814.1"/>
    <property type="molecule type" value="Genomic_DNA"/>
</dbReference>
<evidence type="ECO:0000313" key="3">
    <source>
        <dbReference type="Proteomes" id="UP001189429"/>
    </source>
</evidence>
<name>A0ABN9QP75_9DINO</name>
<feature type="region of interest" description="Disordered" evidence="1">
    <location>
        <begin position="1"/>
        <end position="56"/>
    </location>
</feature>
<feature type="region of interest" description="Disordered" evidence="1">
    <location>
        <begin position="351"/>
        <end position="402"/>
    </location>
</feature>
<feature type="region of interest" description="Disordered" evidence="1">
    <location>
        <begin position="220"/>
        <end position="241"/>
    </location>
</feature>
<keyword evidence="3" id="KW-1185">Reference proteome</keyword>